<feature type="transmembrane region" description="Helical" evidence="4">
    <location>
        <begin position="21"/>
        <end position="40"/>
    </location>
</feature>
<dbReference type="Proteomes" id="UP000008207">
    <property type="component" value="Chromosome"/>
</dbReference>
<evidence type="ECO:0000256" key="2">
    <source>
        <dbReference type="ARBA" id="ARBA00022989"/>
    </source>
</evidence>
<feature type="transmembrane region" description="Helical" evidence="4">
    <location>
        <begin position="282"/>
        <end position="303"/>
    </location>
</feature>
<dbReference type="InterPro" id="IPR036259">
    <property type="entry name" value="MFS_trans_sf"/>
</dbReference>
<dbReference type="InterPro" id="IPR020846">
    <property type="entry name" value="MFS_dom"/>
</dbReference>
<feature type="transmembrane region" description="Helical" evidence="4">
    <location>
        <begin position="403"/>
        <end position="422"/>
    </location>
</feature>
<dbReference type="GO" id="GO:0022857">
    <property type="term" value="F:transmembrane transporter activity"/>
    <property type="evidence" value="ECO:0007669"/>
    <property type="project" value="InterPro"/>
</dbReference>
<feature type="transmembrane region" description="Helical" evidence="4">
    <location>
        <begin position="60"/>
        <end position="81"/>
    </location>
</feature>
<dbReference type="PANTHER" id="PTHR11360">
    <property type="entry name" value="MONOCARBOXYLATE TRANSPORTER"/>
    <property type="match status" value="1"/>
</dbReference>
<feature type="transmembrane region" description="Helical" evidence="4">
    <location>
        <begin position="117"/>
        <end position="140"/>
    </location>
</feature>
<name>B8IAV6_METNO</name>
<keyword evidence="3 4" id="KW-0472">Membrane</keyword>
<feature type="domain" description="Major facilitator superfamily (MFS) profile" evidence="5">
    <location>
        <begin position="25"/>
        <end position="426"/>
    </location>
</feature>
<dbReference type="Gene3D" id="1.20.1250.20">
    <property type="entry name" value="MFS general substrate transporter like domains"/>
    <property type="match status" value="2"/>
</dbReference>
<evidence type="ECO:0000256" key="3">
    <source>
        <dbReference type="ARBA" id="ARBA00023136"/>
    </source>
</evidence>
<feature type="transmembrane region" description="Helical" evidence="4">
    <location>
        <begin position="324"/>
        <end position="346"/>
    </location>
</feature>
<evidence type="ECO:0000256" key="1">
    <source>
        <dbReference type="ARBA" id="ARBA00022692"/>
    </source>
</evidence>
<protein>
    <submittedName>
        <fullName evidence="6">Major facilitator superfamily MFS_1</fullName>
    </submittedName>
</protein>
<feature type="transmembrane region" description="Helical" evidence="4">
    <location>
        <begin position="93"/>
        <end position="111"/>
    </location>
</feature>
<evidence type="ECO:0000313" key="7">
    <source>
        <dbReference type="Proteomes" id="UP000008207"/>
    </source>
</evidence>
<dbReference type="KEGG" id="mno:Mnod_0305"/>
<dbReference type="CDD" id="cd17355">
    <property type="entry name" value="MFS_YcxA_like"/>
    <property type="match status" value="1"/>
</dbReference>
<proteinExistence type="predicted"/>
<dbReference type="PANTHER" id="PTHR11360:SF290">
    <property type="entry name" value="MONOCARBOXYLATE MFS PERMEASE"/>
    <property type="match status" value="1"/>
</dbReference>
<feature type="transmembrane region" description="Helical" evidence="4">
    <location>
        <begin position="152"/>
        <end position="176"/>
    </location>
</feature>
<evidence type="ECO:0000259" key="5">
    <source>
        <dbReference type="PROSITE" id="PS50850"/>
    </source>
</evidence>
<dbReference type="RefSeq" id="WP_015927061.1">
    <property type="nucleotide sequence ID" value="NC_011894.1"/>
</dbReference>
<keyword evidence="2 4" id="KW-1133">Transmembrane helix</keyword>
<dbReference type="eggNOG" id="COG2814">
    <property type="taxonomic scope" value="Bacteria"/>
</dbReference>
<dbReference type="InterPro" id="IPR011701">
    <property type="entry name" value="MFS"/>
</dbReference>
<keyword evidence="1 4" id="KW-0812">Transmembrane</keyword>
<dbReference type="SUPFAM" id="SSF103473">
    <property type="entry name" value="MFS general substrate transporter"/>
    <property type="match status" value="1"/>
</dbReference>
<dbReference type="InterPro" id="IPR050327">
    <property type="entry name" value="Proton-linked_MCT"/>
</dbReference>
<dbReference type="HOGENOM" id="CLU_001265_59_9_5"/>
<accession>B8IAV6</accession>
<evidence type="ECO:0000256" key="4">
    <source>
        <dbReference type="SAM" id="Phobius"/>
    </source>
</evidence>
<dbReference type="Pfam" id="PF07690">
    <property type="entry name" value="MFS_1"/>
    <property type="match status" value="1"/>
</dbReference>
<reference evidence="6 7" key="1">
    <citation type="submission" date="2009-01" db="EMBL/GenBank/DDBJ databases">
        <title>Complete sequence of chromosome of Methylobacterium nodulans ORS 2060.</title>
        <authorList>
            <consortium name="US DOE Joint Genome Institute"/>
            <person name="Lucas S."/>
            <person name="Copeland A."/>
            <person name="Lapidus A."/>
            <person name="Glavina del Rio T."/>
            <person name="Dalin E."/>
            <person name="Tice H."/>
            <person name="Bruce D."/>
            <person name="Goodwin L."/>
            <person name="Pitluck S."/>
            <person name="Sims D."/>
            <person name="Brettin T."/>
            <person name="Detter J.C."/>
            <person name="Han C."/>
            <person name="Larimer F."/>
            <person name="Land M."/>
            <person name="Hauser L."/>
            <person name="Kyrpides N."/>
            <person name="Ivanova N."/>
            <person name="Marx C.J."/>
            <person name="Richardson P."/>
        </authorList>
    </citation>
    <scope>NUCLEOTIDE SEQUENCE [LARGE SCALE GENOMIC DNA]</scope>
    <source>
        <strain evidence="7">LMG 21967 / CNCM I-2342 / ORS 2060</strain>
    </source>
</reference>
<sequence length="432" mass="45099">MSNAFAAGGAPPASRRPFGRNYAFVVVGVVFLALLAAAGLRAAPGVLILPLEQAFGWSRATISFSAGLGIFLYGLVGPFAAALMQSFGIRRTLLCALALMAASTGLSAFMSEPWHLVATWGLLSGLGSGCVAIVLGATVVNRWFAAHRGLVMGILTASTATGTLVFLPGLAAIAAAGGWQPVVLTVAGVIAALIPLVTWLLPERPADIGLLPYGAAPGAVVEPLRRANPFRTAIEGLVRASRKSDFWLLFGTFYICGLTTNGLVGTHMISFCADMGLPEVRAAGLLALMGIFDLIGTTGSGWLTDRYDPRKLLFVYYGLRGLSLMALPFTDFSFYSLSIFAVFYGLDWIATVPPTVRLTNEVFGERDAPIVFGWIAAGHQAGAATAAFGAGLSRAVEGRYLEAFLAAGLTGLVAAMMSLMIGRAARRAVATA</sequence>
<feature type="transmembrane region" description="Helical" evidence="4">
    <location>
        <begin position="182"/>
        <end position="201"/>
    </location>
</feature>
<evidence type="ECO:0000313" key="6">
    <source>
        <dbReference type="EMBL" id="ACL55349.1"/>
    </source>
</evidence>
<dbReference type="OrthoDB" id="146345at2"/>
<dbReference type="PROSITE" id="PS50850">
    <property type="entry name" value="MFS"/>
    <property type="match status" value="1"/>
</dbReference>
<dbReference type="AlphaFoldDB" id="B8IAV6"/>
<feature type="transmembrane region" description="Helical" evidence="4">
    <location>
        <begin position="246"/>
        <end position="270"/>
    </location>
</feature>
<keyword evidence="7" id="KW-1185">Reference proteome</keyword>
<organism evidence="6 7">
    <name type="scientific">Methylobacterium nodulans (strain LMG 21967 / CNCM I-2342 / ORS 2060)</name>
    <dbReference type="NCBI Taxonomy" id="460265"/>
    <lineage>
        <taxon>Bacteria</taxon>
        <taxon>Pseudomonadati</taxon>
        <taxon>Pseudomonadota</taxon>
        <taxon>Alphaproteobacteria</taxon>
        <taxon>Hyphomicrobiales</taxon>
        <taxon>Methylobacteriaceae</taxon>
        <taxon>Methylobacterium</taxon>
    </lineage>
</organism>
<dbReference type="EMBL" id="CP001349">
    <property type="protein sequence ID" value="ACL55349.1"/>
    <property type="molecule type" value="Genomic_DNA"/>
</dbReference>
<dbReference type="STRING" id="460265.Mnod_0305"/>
<gene>
    <name evidence="6" type="ordered locus">Mnod_0305</name>
</gene>